<comment type="subcellular location">
    <subcellularLocation>
        <location evidence="1">Mitochondrion inner membrane</location>
    </subcellularLocation>
</comment>
<dbReference type="FunFam" id="2.10.109.10:FF:000015">
    <property type="entry name" value="Mitochondrial inner membrane protease subunit 1"/>
    <property type="match status" value="1"/>
</dbReference>
<dbReference type="PROSITE" id="PS00760">
    <property type="entry name" value="SPASE_I_2"/>
    <property type="match status" value="1"/>
</dbReference>
<keyword evidence="4" id="KW-0496">Mitochondrion</keyword>
<dbReference type="GO" id="GO:0006465">
    <property type="term" value="P:signal peptide processing"/>
    <property type="evidence" value="ECO:0007669"/>
    <property type="project" value="InterPro"/>
</dbReference>
<dbReference type="CDD" id="cd06530">
    <property type="entry name" value="S26_SPase_I"/>
    <property type="match status" value="1"/>
</dbReference>
<evidence type="ECO:0000256" key="5">
    <source>
        <dbReference type="ARBA" id="ARBA00023136"/>
    </source>
</evidence>
<dbReference type="InterPro" id="IPR052064">
    <property type="entry name" value="Mito_IMP1_subunit"/>
</dbReference>
<proteinExistence type="inferred from homology"/>
<dbReference type="OrthoDB" id="308440at2759"/>
<evidence type="ECO:0000256" key="6">
    <source>
        <dbReference type="ARBA" id="ARBA00038445"/>
    </source>
</evidence>
<sequence>MRLCLLVAKSAAAAHVVMTYGFHAGPAAGASMLPTFDIAGDWILIDKRFRLGRNIVVGDLVNYRIPIFRHSEGVKRVIGMPGDYVLMQSPDSDSQRMIQVPQGHCWLAGDNLEASRDSRQFGPVPLALIHGKVIARLLPWSNRQIFENGLVEPEVIPQSERRR</sequence>
<feature type="active site" evidence="7">
    <location>
        <position position="75"/>
    </location>
</feature>
<protein>
    <recommendedName>
        <fullName evidence="8">Peptidase S26 domain-containing protein</fullName>
    </recommendedName>
</protein>
<evidence type="ECO:0000313" key="9">
    <source>
        <dbReference type="EMBL" id="KAF9874851.1"/>
    </source>
</evidence>
<dbReference type="InterPro" id="IPR019533">
    <property type="entry name" value="Peptidase_S26"/>
</dbReference>
<evidence type="ECO:0000259" key="8">
    <source>
        <dbReference type="Pfam" id="PF10502"/>
    </source>
</evidence>
<name>A0A9P6I6G9_9PEZI</name>
<comment type="caution">
    <text evidence="9">The sequence shown here is derived from an EMBL/GenBank/DDBJ whole genome shotgun (WGS) entry which is preliminary data.</text>
</comment>
<feature type="domain" description="Peptidase S26" evidence="8">
    <location>
        <begin position="6"/>
        <end position="88"/>
    </location>
</feature>
<dbReference type="PRINTS" id="PR00727">
    <property type="entry name" value="LEADERPTASE"/>
</dbReference>
<keyword evidence="3" id="KW-0378">Hydrolase</keyword>
<evidence type="ECO:0000256" key="1">
    <source>
        <dbReference type="ARBA" id="ARBA00004273"/>
    </source>
</evidence>
<dbReference type="GeneID" id="62163336"/>
<dbReference type="GO" id="GO:0006627">
    <property type="term" value="P:protein processing involved in protein targeting to mitochondrion"/>
    <property type="evidence" value="ECO:0007669"/>
    <property type="project" value="TreeGrafter"/>
</dbReference>
<evidence type="ECO:0000256" key="7">
    <source>
        <dbReference type="PIRSR" id="PIRSR600223-1"/>
    </source>
</evidence>
<keyword evidence="10" id="KW-1185">Reference proteome</keyword>
<evidence type="ECO:0000256" key="4">
    <source>
        <dbReference type="ARBA" id="ARBA00023128"/>
    </source>
</evidence>
<dbReference type="AlphaFoldDB" id="A0A9P6I6G9"/>
<keyword evidence="5" id="KW-0472">Membrane</keyword>
<dbReference type="PANTHER" id="PTHR12383:SF16">
    <property type="entry name" value="MITOCHONDRIAL INNER MEMBRANE PROTEASE SUBUNIT 1"/>
    <property type="match status" value="1"/>
</dbReference>
<gene>
    <name evidence="9" type="ORF">CkaCkLH20_07545</name>
</gene>
<comment type="similarity">
    <text evidence="6">Belongs to the peptidase S26 family. IMP1 subfamily.</text>
</comment>
<dbReference type="InterPro" id="IPR000223">
    <property type="entry name" value="Pept_S26A_signal_pept_1"/>
</dbReference>
<accession>A0A9P6I6G9</accession>
<evidence type="ECO:0000256" key="2">
    <source>
        <dbReference type="ARBA" id="ARBA00022792"/>
    </source>
</evidence>
<dbReference type="GO" id="GO:0004252">
    <property type="term" value="F:serine-type endopeptidase activity"/>
    <property type="evidence" value="ECO:0007669"/>
    <property type="project" value="InterPro"/>
</dbReference>
<feature type="domain" description="Peptidase S26" evidence="8">
    <location>
        <begin position="97"/>
        <end position="137"/>
    </location>
</feature>
<dbReference type="EMBL" id="JAATWM020000024">
    <property type="protein sequence ID" value="KAF9874851.1"/>
    <property type="molecule type" value="Genomic_DNA"/>
</dbReference>
<dbReference type="InterPro" id="IPR019757">
    <property type="entry name" value="Pept_S26A_signal_pept_1_Lys-AS"/>
</dbReference>
<organism evidence="9 10">
    <name type="scientific">Colletotrichum karsti</name>
    <dbReference type="NCBI Taxonomy" id="1095194"/>
    <lineage>
        <taxon>Eukaryota</taxon>
        <taxon>Fungi</taxon>
        <taxon>Dikarya</taxon>
        <taxon>Ascomycota</taxon>
        <taxon>Pezizomycotina</taxon>
        <taxon>Sordariomycetes</taxon>
        <taxon>Hypocreomycetidae</taxon>
        <taxon>Glomerellales</taxon>
        <taxon>Glomerellaceae</taxon>
        <taxon>Colletotrichum</taxon>
        <taxon>Colletotrichum boninense species complex</taxon>
    </lineage>
</organism>
<keyword evidence="2" id="KW-0999">Mitochondrion inner membrane</keyword>
<dbReference type="RefSeq" id="XP_038744312.1">
    <property type="nucleotide sequence ID" value="XM_038890262.1"/>
</dbReference>
<dbReference type="SUPFAM" id="SSF51306">
    <property type="entry name" value="LexA/Signal peptidase"/>
    <property type="match status" value="1"/>
</dbReference>
<dbReference type="Pfam" id="PF10502">
    <property type="entry name" value="Peptidase_S26"/>
    <property type="match status" value="2"/>
</dbReference>
<dbReference type="PANTHER" id="PTHR12383">
    <property type="entry name" value="PROTEASE FAMILY S26 MITOCHONDRIAL INNER MEMBRANE PROTEASE-RELATED"/>
    <property type="match status" value="1"/>
</dbReference>
<dbReference type="InterPro" id="IPR036286">
    <property type="entry name" value="LexA/Signal_pep-like_sf"/>
</dbReference>
<reference evidence="9" key="1">
    <citation type="submission" date="2020-03" db="EMBL/GenBank/DDBJ databases">
        <authorList>
            <person name="He L."/>
        </authorList>
    </citation>
    <scope>NUCLEOTIDE SEQUENCE</scope>
    <source>
        <strain evidence="9">CkLH20</strain>
    </source>
</reference>
<dbReference type="Gene3D" id="2.10.109.10">
    <property type="entry name" value="Umud Fragment, subunit A"/>
    <property type="match status" value="1"/>
</dbReference>
<reference evidence="9" key="2">
    <citation type="submission" date="2020-11" db="EMBL/GenBank/DDBJ databases">
        <title>Whole genome sequencing of Colletotrichum sp.</title>
        <authorList>
            <person name="Li H."/>
        </authorList>
    </citation>
    <scope>NUCLEOTIDE SEQUENCE</scope>
    <source>
        <strain evidence="9">CkLH20</strain>
    </source>
</reference>
<evidence type="ECO:0000256" key="3">
    <source>
        <dbReference type="ARBA" id="ARBA00022801"/>
    </source>
</evidence>
<dbReference type="Proteomes" id="UP000781932">
    <property type="component" value="Unassembled WGS sequence"/>
</dbReference>
<feature type="active site" evidence="7">
    <location>
        <position position="31"/>
    </location>
</feature>
<evidence type="ECO:0000313" key="10">
    <source>
        <dbReference type="Proteomes" id="UP000781932"/>
    </source>
</evidence>
<dbReference type="GO" id="GO:0042720">
    <property type="term" value="C:mitochondrial inner membrane peptidase complex"/>
    <property type="evidence" value="ECO:0007669"/>
    <property type="project" value="TreeGrafter"/>
</dbReference>